<evidence type="ECO:0000313" key="6">
    <source>
        <dbReference type="Proteomes" id="UP000027222"/>
    </source>
</evidence>
<sequence>MSANQVIDHLISQTRENVSFLCSIQRLSSEDANFILAKLPSPTASKALNTNATFPTPSSGFDKPNENPPSRSPVSVLTARPPPPIPSPALFRVRALWGYNEDGKELNDLSFAQGDIIEVIDEKNVDWWSGRLSGREALFPSSYVERLPREVLPKPTPNFRNTPYSEKPPGPPNFPNGPPYSSPYPYPQQNTYYAPPGPPPNGPYPPYQMGPPPPQVVQPPPNVVVTAEQNGGKKHGFFNGSFGNTLAQSAVGGVGFGAGSAVGSGIVNSIF</sequence>
<dbReference type="STRING" id="685588.A0A067T724"/>
<dbReference type="PRINTS" id="PR00499">
    <property type="entry name" value="P67PHOX"/>
</dbReference>
<dbReference type="SMART" id="SM00326">
    <property type="entry name" value="SH3"/>
    <property type="match status" value="1"/>
</dbReference>
<evidence type="ECO:0000313" key="5">
    <source>
        <dbReference type="EMBL" id="KDR78945.1"/>
    </source>
</evidence>
<dbReference type="Pfam" id="PF00018">
    <property type="entry name" value="SH3_1"/>
    <property type="match status" value="1"/>
</dbReference>
<dbReference type="PRINTS" id="PR00452">
    <property type="entry name" value="SH3DOMAIN"/>
</dbReference>
<dbReference type="PROSITE" id="PS50002">
    <property type="entry name" value="SH3"/>
    <property type="match status" value="1"/>
</dbReference>
<dbReference type="SUPFAM" id="SSF50044">
    <property type="entry name" value="SH3-domain"/>
    <property type="match status" value="1"/>
</dbReference>
<dbReference type="InterPro" id="IPR050670">
    <property type="entry name" value="STAM"/>
</dbReference>
<feature type="region of interest" description="Disordered" evidence="3">
    <location>
        <begin position="46"/>
        <end position="81"/>
    </location>
</feature>
<dbReference type="Gene3D" id="2.30.30.40">
    <property type="entry name" value="SH3 Domains"/>
    <property type="match status" value="1"/>
</dbReference>
<organism evidence="5 6">
    <name type="scientific">Galerina marginata (strain CBS 339.88)</name>
    <dbReference type="NCBI Taxonomy" id="685588"/>
    <lineage>
        <taxon>Eukaryota</taxon>
        <taxon>Fungi</taxon>
        <taxon>Dikarya</taxon>
        <taxon>Basidiomycota</taxon>
        <taxon>Agaricomycotina</taxon>
        <taxon>Agaricomycetes</taxon>
        <taxon>Agaricomycetidae</taxon>
        <taxon>Agaricales</taxon>
        <taxon>Agaricineae</taxon>
        <taxon>Strophariaceae</taxon>
        <taxon>Galerina</taxon>
    </lineage>
</organism>
<evidence type="ECO:0000259" key="4">
    <source>
        <dbReference type="PROSITE" id="PS50002"/>
    </source>
</evidence>
<reference evidence="6" key="1">
    <citation type="journal article" date="2014" name="Proc. Natl. Acad. Sci. U.S.A.">
        <title>Extensive sampling of basidiomycete genomes demonstrates inadequacy of the white-rot/brown-rot paradigm for wood decay fungi.</title>
        <authorList>
            <person name="Riley R."/>
            <person name="Salamov A.A."/>
            <person name="Brown D.W."/>
            <person name="Nagy L.G."/>
            <person name="Floudas D."/>
            <person name="Held B.W."/>
            <person name="Levasseur A."/>
            <person name="Lombard V."/>
            <person name="Morin E."/>
            <person name="Otillar R."/>
            <person name="Lindquist E.A."/>
            <person name="Sun H."/>
            <person name="LaButti K.M."/>
            <person name="Schmutz J."/>
            <person name="Jabbour D."/>
            <person name="Luo H."/>
            <person name="Baker S.E."/>
            <person name="Pisabarro A.G."/>
            <person name="Walton J.D."/>
            <person name="Blanchette R.A."/>
            <person name="Henrissat B."/>
            <person name="Martin F."/>
            <person name="Cullen D."/>
            <person name="Hibbett D.S."/>
            <person name="Grigoriev I.V."/>
        </authorList>
    </citation>
    <scope>NUCLEOTIDE SEQUENCE [LARGE SCALE GENOMIC DNA]</scope>
    <source>
        <strain evidence="6">CBS 339.88</strain>
    </source>
</reference>
<feature type="compositionally biased region" description="Polar residues" evidence="3">
    <location>
        <begin position="46"/>
        <end position="59"/>
    </location>
</feature>
<dbReference type="InterPro" id="IPR001452">
    <property type="entry name" value="SH3_domain"/>
</dbReference>
<keyword evidence="1 2" id="KW-0728">SH3 domain</keyword>
<feature type="region of interest" description="Disordered" evidence="3">
    <location>
        <begin position="152"/>
        <end position="216"/>
    </location>
</feature>
<keyword evidence="6" id="KW-1185">Reference proteome</keyword>
<dbReference type="HOGENOM" id="CLU_064552_0_0_1"/>
<dbReference type="InterPro" id="IPR036028">
    <property type="entry name" value="SH3-like_dom_sf"/>
</dbReference>
<feature type="domain" description="SH3" evidence="4">
    <location>
        <begin position="88"/>
        <end position="149"/>
    </location>
</feature>
<dbReference type="EMBL" id="KL142374">
    <property type="protein sequence ID" value="KDR78945.1"/>
    <property type="molecule type" value="Genomic_DNA"/>
</dbReference>
<protein>
    <recommendedName>
        <fullName evidence="4">SH3 domain-containing protein</fullName>
    </recommendedName>
</protein>
<dbReference type="AlphaFoldDB" id="A0A067T724"/>
<evidence type="ECO:0000256" key="1">
    <source>
        <dbReference type="ARBA" id="ARBA00022443"/>
    </source>
</evidence>
<dbReference type="Proteomes" id="UP000027222">
    <property type="component" value="Unassembled WGS sequence"/>
</dbReference>
<dbReference type="FunFam" id="2.30.30.40:FF:000072">
    <property type="entry name" value="Unconventional Myosin IB"/>
    <property type="match status" value="1"/>
</dbReference>
<dbReference type="OrthoDB" id="5983572at2759"/>
<proteinExistence type="predicted"/>
<dbReference type="PANTHER" id="PTHR45929:SF7">
    <property type="entry name" value="LAS SEVENTEEN-BINDING PROTEIN 1"/>
    <property type="match status" value="1"/>
</dbReference>
<gene>
    <name evidence="5" type="ORF">GALMADRAFT_244607</name>
</gene>
<feature type="compositionally biased region" description="Pro residues" evidence="3">
    <location>
        <begin position="166"/>
        <end position="186"/>
    </location>
</feature>
<feature type="compositionally biased region" description="Pro residues" evidence="3">
    <location>
        <begin position="195"/>
        <end position="216"/>
    </location>
</feature>
<evidence type="ECO:0000256" key="3">
    <source>
        <dbReference type="SAM" id="MobiDB-lite"/>
    </source>
</evidence>
<name>A0A067T724_GALM3</name>
<accession>A0A067T724</accession>
<evidence type="ECO:0000256" key="2">
    <source>
        <dbReference type="PROSITE-ProRule" id="PRU00192"/>
    </source>
</evidence>
<dbReference type="PANTHER" id="PTHR45929">
    <property type="entry name" value="JAK PATHWAY SIGNAL TRANSDUCTION ADAPTOR MOLECULE"/>
    <property type="match status" value="1"/>
</dbReference>